<dbReference type="GeneID" id="111315858"/>
<evidence type="ECO:0000313" key="2">
    <source>
        <dbReference type="RefSeq" id="XP_022773607.1"/>
    </source>
</evidence>
<accession>A0A6P6B8T2</accession>
<evidence type="ECO:0000313" key="1">
    <source>
        <dbReference type="Proteomes" id="UP000515121"/>
    </source>
</evidence>
<dbReference type="PANTHER" id="PTHR33047">
    <property type="entry name" value="PROTEIN TAR1"/>
    <property type="match status" value="1"/>
</dbReference>
<dbReference type="PANTHER" id="PTHR33047:SF8">
    <property type="entry name" value="REGULATOR OF RDNA TRANSCRIPTION PROTEIN 15"/>
    <property type="match status" value="1"/>
</dbReference>
<reference evidence="2" key="1">
    <citation type="submission" date="2025-08" db="UniProtKB">
        <authorList>
            <consortium name="RefSeq"/>
        </authorList>
    </citation>
    <scope>IDENTIFICATION</scope>
    <source>
        <tissue evidence="2">Fruit stalk</tissue>
    </source>
</reference>
<gene>
    <name evidence="2" type="primary">LOC111315858</name>
</gene>
<dbReference type="KEGG" id="dzi:111315858"/>
<sequence length="201" mass="22785">MAIIKSKITKRLHEIYIKSLNCTGKYTILSSLQILLECSICYVCLGLCFVGSTRDFITWLNRLNYYCDTAISKNQTSFYPFVPHEIFILIKFIFGHLHYLLIDVLPQPIYPLDIVFYHDQSSKASLGSKIRGHALPLIHRIGKIMLKVVVFQFCSRAPTCPTPLKSFHKVGLESSLTRSSFPIDSTKPIPLAMVSLDGRQG</sequence>
<dbReference type="AlphaFoldDB" id="A0A6P6B8T2"/>
<proteinExistence type="predicted"/>
<dbReference type="InterPro" id="IPR052997">
    <property type="entry name" value="RRT15-like"/>
</dbReference>
<dbReference type="Proteomes" id="UP000515121">
    <property type="component" value="Unplaced"/>
</dbReference>
<name>A0A6P6B8T2_DURZI</name>
<keyword evidence="1" id="KW-1185">Reference proteome</keyword>
<protein>
    <submittedName>
        <fullName evidence="2">Uncharacterized protein LOC111315858</fullName>
    </submittedName>
</protein>
<organism evidence="1 2">
    <name type="scientific">Durio zibethinus</name>
    <name type="common">Durian</name>
    <dbReference type="NCBI Taxonomy" id="66656"/>
    <lineage>
        <taxon>Eukaryota</taxon>
        <taxon>Viridiplantae</taxon>
        <taxon>Streptophyta</taxon>
        <taxon>Embryophyta</taxon>
        <taxon>Tracheophyta</taxon>
        <taxon>Spermatophyta</taxon>
        <taxon>Magnoliopsida</taxon>
        <taxon>eudicotyledons</taxon>
        <taxon>Gunneridae</taxon>
        <taxon>Pentapetalae</taxon>
        <taxon>rosids</taxon>
        <taxon>malvids</taxon>
        <taxon>Malvales</taxon>
        <taxon>Malvaceae</taxon>
        <taxon>Helicteroideae</taxon>
        <taxon>Durio</taxon>
    </lineage>
</organism>
<dbReference type="OrthoDB" id="977327at2759"/>
<dbReference type="RefSeq" id="XP_022773607.1">
    <property type="nucleotide sequence ID" value="XM_022917872.1"/>
</dbReference>